<dbReference type="Proteomes" id="UP000052976">
    <property type="component" value="Unassembled WGS sequence"/>
</dbReference>
<evidence type="ECO:0000313" key="2">
    <source>
        <dbReference type="EMBL" id="KFO52875.1"/>
    </source>
</evidence>
<evidence type="ECO:0000313" key="3">
    <source>
        <dbReference type="Proteomes" id="UP000052976"/>
    </source>
</evidence>
<dbReference type="InterPro" id="IPR016024">
    <property type="entry name" value="ARM-type_fold"/>
</dbReference>
<evidence type="ECO:0000259" key="1">
    <source>
        <dbReference type="Pfam" id="PF23227"/>
    </source>
</evidence>
<dbReference type="Pfam" id="PF23227">
    <property type="entry name" value="HEAT_MROH2B_C"/>
    <property type="match status" value="1"/>
</dbReference>
<accession>A0A091ET53</accession>
<dbReference type="InterPro" id="IPR045206">
    <property type="entry name" value="Maestro_heat-like_prot"/>
</dbReference>
<dbReference type="InterPro" id="IPR055406">
    <property type="entry name" value="HEAT_Maestro"/>
</dbReference>
<feature type="non-terminal residue" evidence="2">
    <location>
        <position position="152"/>
    </location>
</feature>
<dbReference type="GO" id="GO:0005737">
    <property type="term" value="C:cytoplasm"/>
    <property type="evidence" value="ECO:0007669"/>
    <property type="project" value="TreeGrafter"/>
</dbReference>
<dbReference type="AlphaFoldDB" id="A0A091ET53"/>
<gene>
    <name evidence="2" type="ORF">N302_09827</name>
</gene>
<keyword evidence="3" id="KW-1185">Reference proteome</keyword>
<dbReference type="InterPro" id="IPR011989">
    <property type="entry name" value="ARM-like"/>
</dbReference>
<feature type="non-terminal residue" evidence="2">
    <location>
        <position position="1"/>
    </location>
</feature>
<feature type="domain" description="Maestro/Maestro-like HEAT-repeats" evidence="1">
    <location>
        <begin position="16"/>
        <end position="152"/>
    </location>
</feature>
<organism evidence="2 3">
    <name type="scientific">Corvus brachyrhynchos</name>
    <name type="common">American crow</name>
    <dbReference type="NCBI Taxonomy" id="85066"/>
    <lineage>
        <taxon>Eukaryota</taxon>
        <taxon>Metazoa</taxon>
        <taxon>Chordata</taxon>
        <taxon>Craniata</taxon>
        <taxon>Vertebrata</taxon>
        <taxon>Euteleostomi</taxon>
        <taxon>Archelosauria</taxon>
        <taxon>Archosauria</taxon>
        <taxon>Dinosauria</taxon>
        <taxon>Saurischia</taxon>
        <taxon>Theropoda</taxon>
        <taxon>Coelurosauria</taxon>
        <taxon>Aves</taxon>
        <taxon>Neognathae</taxon>
        <taxon>Neoaves</taxon>
        <taxon>Telluraves</taxon>
        <taxon>Australaves</taxon>
        <taxon>Passeriformes</taxon>
        <taxon>Corvoidea</taxon>
        <taxon>Corvidae</taxon>
        <taxon>Corvus</taxon>
    </lineage>
</organism>
<dbReference type="EMBL" id="KK717875">
    <property type="protein sequence ID" value="KFO52875.1"/>
    <property type="molecule type" value="Genomic_DNA"/>
</dbReference>
<reference evidence="2 3" key="1">
    <citation type="submission" date="2014-04" db="EMBL/GenBank/DDBJ databases">
        <title>Genome evolution of avian class.</title>
        <authorList>
            <person name="Zhang G."/>
            <person name="Li C."/>
        </authorList>
    </citation>
    <scope>NUCLEOTIDE SEQUENCE [LARGE SCALE GENOMIC DNA]</scope>
    <source>
        <strain evidence="2">BGI_N302</strain>
    </source>
</reference>
<sequence>QVLECLDLSKSDDSILEIMSKNLRSECRERRRLALSGLMVLSNDPSLAKIMWSLTESLVEFLQENDSGVVRMSIIVLSRLFLANAHPIPGRVALQLAEPLVPLFDNDDSQVQMCSMYVFQKVMDLIKRKGKKALKSHVRQSLLPLSFHCHDE</sequence>
<dbReference type="SUPFAM" id="SSF48371">
    <property type="entry name" value="ARM repeat"/>
    <property type="match status" value="1"/>
</dbReference>
<protein>
    <recommendedName>
        <fullName evidence="1">Maestro/Maestro-like HEAT-repeats domain-containing protein</fullName>
    </recommendedName>
</protein>
<dbReference type="Gene3D" id="1.25.10.10">
    <property type="entry name" value="Leucine-rich Repeat Variant"/>
    <property type="match status" value="1"/>
</dbReference>
<dbReference type="PANTHER" id="PTHR23120:SF42">
    <property type="entry name" value="MAESTRO HEAT-LIKE REPEAT FAMILY MEMBER 3"/>
    <property type="match status" value="1"/>
</dbReference>
<proteinExistence type="predicted"/>
<dbReference type="PANTHER" id="PTHR23120">
    <property type="entry name" value="MAESTRO-RELATED HEAT DOMAIN-CONTAINING"/>
    <property type="match status" value="1"/>
</dbReference>
<name>A0A091ET53_CORBR</name>